<feature type="chain" id="PRO_5044691040" description="DUF7907 domain-containing protein" evidence="1">
    <location>
        <begin position="20"/>
        <end position="203"/>
    </location>
</feature>
<dbReference type="EMBL" id="WNWR01000708">
    <property type="protein sequence ID" value="KAE9970750.1"/>
    <property type="molecule type" value="Genomic_DNA"/>
</dbReference>
<dbReference type="InterPro" id="IPR057229">
    <property type="entry name" value="DUF7907"/>
</dbReference>
<feature type="domain" description="DUF7907" evidence="2">
    <location>
        <begin position="37"/>
        <end position="186"/>
    </location>
</feature>
<organism evidence="4 6">
    <name type="scientific">Venturia inaequalis</name>
    <name type="common">Apple scab fungus</name>
    <dbReference type="NCBI Taxonomy" id="5025"/>
    <lineage>
        <taxon>Eukaryota</taxon>
        <taxon>Fungi</taxon>
        <taxon>Dikarya</taxon>
        <taxon>Ascomycota</taxon>
        <taxon>Pezizomycotina</taxon>
        <taxon>Dothideomycetes</taxon>
        <taxon>Pleosporomycetidae</taxon>
        <taxon>Venturiales</taxon>
        <taxon>Venturiaceae</taxon>
        <taxon>Venturia</taxon>
    </lineage>
</organism>
<gene>
    <name evidence="4" type="ORF">EG327_010162</name>
    <name evidence="3" type="ORF">EG328_007907</name>
</gene>
<dbReference type="AlphaFoldDB" id="A0A8H3YRF4"/>
<proteinExistence type="predicted"/>
<keyword evidence="6" id="KW-1185">Reference proteome</keyword>
<comment type="caution">
    <text evidence="4">The sequence shown here is derived from an EMBL/GenBank/DDBJ whole genome shotgun (WGS) entry which is preliminary data.</text>
</comment>
<evidence type="ECO:0000313" key="4">
    <source>
        <dbReference type="EMBL" id="KAE9970750.1"/>
    </source>
</evidence>
<dbReference type="Proteomes" id="UP000490939">
    <property type="component" value="Unassembled WGS sequence"/>
</dbReference>
<protein>
    <recommendedName>
        <fullName evidence="2">DUF7907 domain-containing protein</fullName>
    </recommendedName>
</protein>
<accession>A0A8H3YRF4</accession>
<evidence type="ECO:0000256" key="1">
    <source>
        <dbReference type="SAM" id="SignalP"/>
    </source>
</evidence>
<feature type="signal peptide" evidence="1">
    <location>
        <begin position="1"/>
        <end position="19"/>
    </location>
</feature>
<evidence type="ECO:0000259" key="2">
    <source>
        <dbReference type="Pfam" id="PF25484"/>
    </source>
</evidence>
<name>A0A8H3YRF4_VENIN</name>
<reference evidence="4 6" key="1">
    <citation type="submission" date="2019-07" db="EMBL/GenBank/DDBJ databases">
        <title>Venturia inaequalis Genome Resource.</title>
        <authorList>
            <person name="Lichtner F.J."/>
        </authorList>
    </citation>
    <scope>NUCLEOTIDE SEQUENCE [LARGE SCALE GENOMIC DNA]</scope>
    <source>
        <strain evidence="3 5">120213</strain>
        <strain evidence="4 6">DMI_063113</strain>
    </source>
</reference>
<dbReference type="EMBL" id="WNWS01000432">
    <property type="protein sequence ID" value="KAE9967903.1"/>
    <property type="molecule type" value="Genomic_DNA"/>
</dbReference>
<sequence>MQYSSSLAAMAMAIGVATALPAAEPQAPAPLTVGIPTYYYFKTQVQAAQPPQYNNLYLTAYHTGAGLSDATFSRGAPLPAHRGTFVGTSLSWFAPTPNNVTFGVQYSLANTNYASWSPVTINGGAGTPGLGLKDGKLVVLDNSSFDSWLGKSFCDWFHSGPQLFTLIKYGVPVIPSSCAKVDLVAEVAPPVPTGTLPLPIDTE</sequence>
<evidence type="ECO:0000313" key="6">
    <source>
        <dbReference type="Proteomes" id="UP000490939"/>
    </source>
</evidence>
<evidence type="ECO:0000313" key="3">
    <source>
        <dbReference type="EMBL" id="KAE9967903.1"/>
    </source>
</evidence>
<dbReference type="Pfam" id="PF25484">
    <property type="entry name" value="DUF7907"/>
    <property type="match status" value="1"/>
</dbReference>
<keyword evidence="1" id="KW-0732">Signal</keyword>
<evidence type="ECO:0000313" key="5">
    <source>
        <dbReference type="Proteomes" id="UP000447873"/>
    </source>
</evidence>
<dbReference type="Proteomes" id="UP000447873">
    <property type="component" value="Unassembled WGS sequence"/>
</dbReference>